<sequence>MLQPQCNHDSKYWIKQTRKRKRVNDDVRSPSVPPKVPPLEDGNNYSQSRETQENKYQKKAGFNLNISAGGGNVGSLKNVNILALAAGLAEHDKSSSFVYTSEAVQESSTPINGSVRITPTAATTIINQNITPAINSQLNLSTSSSTLKSSRYFYMLSVIGAFSEPAAAAVVGTSTLKQSSKHSNLNASALKVADENLVPKNGFLRKTPTAKKYHVNEDDVIFLAERKSKSAKRSFVSATETTPKAKKKPTLTVNNVTKPKDIEWITLDSDTDDEMSNDAIVAKVPAKTADSSATFSNNSAFSNDIETEAAMNITSTTETFTEDTFIQILNAAPSFSTSSVNESTVISPMKVHDQNIASKEKSAEAVPKSDSTLQNNNYGGILVKSQISSKITPTPPRTNERGDLLLSWITNISNFSMESLLDSESDDFSIVEHPPEAATTSPASATIKDQTTDAQLTIGARYSNPKATAKFISQRNSKSSSFSAMIDNQIVPPYVDSQLNLNIPSSSASINNQGARYSNSKTSTKVTSQLSSVDTTINSKNGSSKVKSGLNLASSSTAIATFIEMVSEIVARKLNVTTSSDDTTRSNPNDSSKINRQLNISSTSAAINTRTDDAPPKVTSSACSNDVPTTSDDNERTVINNQTPLSKVTPRLNLAPLSNVAAIDTETVSKNVASQLNPTTSSTDTVRSNSTASPEIASSLFSNSASGTSNVQNNHSINQSTDNDRTVTHYKKSQTDPKETDIHEHKDSLTYFVAQKRQEILRAPEILDNLVGIDALKSFTVLSYNVLSQSKLEKNRKLYPKIKEMPQIFQWNYRWKLLSIELDRFHADICCLQEVEKDMVEKYYHPKMVGIKNYKSFYAWNKKGEISDGCAIYWNSGKFDKIEEHVISLNYGVSSDLNKANVAQILHLKHRITGKEVLVVNTQLISEPKSGIQKLYQLSIIFAHLHNIRTNNNQSIIFCGDFGFVPYSYLYNFVTDGALDFSKQRITSIDGRSRGDQPIESISIPAETKISNNCTFIDKIGEASNNSTIVSQSFKLEAVYGKKAYSEKNILSTFHHNTKQKKEVNSLIDGKPDYIFYSIKEKINVKVRVKIPRHDVVERDLFLHQRLSLPDKEPLEDLVKCTPHRITGSDHLPLFAEFFFT</sequence>
<dbReference type="WBParaSite" id="PS1159_v2.g20720.t1">
    <property type="protein sequence ID" value="PS1159_v2.g20720.t1"/>
    <property type="gene ID" value="PS1159_v2.g20720"/>
</dbReference>
<evidence type="ECO:0000313" key="2">
    <source>
        <dbReference type="WBParaSite" id="PS1159_v2.g20720.t1"/>
    </source>
</evidence>
<protein>
    <submittedName>
        <fullName evidence="2">Endonuclease/exonuclease/phosphatase domain-containing protein</fullName>
    </submittedName>
</protein>
<accession>A0AC35FTH5</accession>
<name>A0AC35FTH5_9BILA</name>
<organism evidence="1 2">
    <name type="scientific">Panagrolaimus sp. PS1159</name>
    <dbReference type="NCBI Taxonomy" id="55785"/>
    <lineage>
        <taxon>Eukaryota</taxon>
        <taxon>Metazoa</taxon>
        <taxon>Ecdysozoa</taxon>
        <taxon>Nematoda</taxon>
        <taxon>Chromadorea</taxon>
        <taxon>Rhabditida</taxon>
        <taxon>Tylenchina</taxon>
        <taxon>Panagrolaimomorpha</taxon>
        <taxon>Panagrolaimoidea</taxon>
        <taxon>Panagrolaimidae</taxon>
        <taxon>Panagrolaimus</taxon>
    </lineage>
</organism>
<evidence type="ECO:0000313" key="1">
    <source>
        <dbReference type="Proteomes" id="UP000887580"/>
    </source>
</evidence>
<proteinExistence type="predicted"/>
<dbReference type="Proteomes" id="UP000887580">
    <property type="component" value="Unplaced"/>
</dbReference>
<reference evidence="2" key="1">
    <citation type="submission" date="2022-11" db="UniProtKB">
        <authorList>
            <consortium name="WormBaseParasite"/>
        </authorList>
    </citation>
    <scope>IDENTIFICATION</scope>
</reference>